<keyword evidence="9" id="KW-1185">Reference proteome</keyword>
<evidence type="ECO:0000256" key="2">
    <source>
        <dbReference type="ARBA" id="ARBA00001946"/>
    </source>
</evidence>
<evidence type="ECO:0000256" key="1">
    <source>
        <dbReference type="ARBA" id="ARBA00001936"/>
    </source>
</evidence>
<feature type="domain" description="Nudix hydrolase" evidence="7">
    <location>
        <begin position="3"/>
        <end position="137"/>
    </location>
</feature>
<name>A0ABU3B3F5_9GAMM</name>
<gene>
    <name evidence="8" type="ORF">RM531_00725</name>
</gene>
<evidence type="ECO:0000313" key="8">
    <source>
        <dbReference type="EMBL" id="MDT0616987.1"/>
    </source>
</evidence>
<evidence type="ECO:0000256" key="4">
    <source>
        <dbReference type="ARBA" id="ARBA00022801"/>
    </source>
</evidence>
<dbReference type="NCBIfam" id="NF007980">
    <property type="entry name" value="PRK10707.1"/>
    <property type="match status" value="1"/>
</dbReference>
<reference evidence="8 9" key="1">
    <citation type="submission" date="2023-09" db="EMBL/GenBank/DDBJ databases">
        <authorList>
            <person name="Rey-Velasco X."/>
        </authorList>
    </citation>
    <scope>NUCLEOTIDE SEQUENCE [LARGE SCALE GENOMIC DNA]</scope>
    <source>
        <strain evidence="8 9">P385</strain>
    </source>
</reference>
<keyword evidence="6" id="KW-0464">Manganese</keyword>
<keyword evidence="4" id="KW-0378">Hydrolase</keyword>
<dbReference type="InterPro" id="IPR015797">
    <property type="entry name" value="NUDIX_hydrolase-like_dom_sf"/>
</dbReference>
<evidence type="ECO:0000256" key="5">
    <source>
        <dbReference type="ARBA" id="ARBA00022842"/>
    </source>
</evidence>
<dbReference type="InterPro" id="IPR045121">
    <property type="entry name" value="CoAse"/>
</dbReference>
<organism evidence="8 9">
    <name type="scientific">Spectribacter acetivorans</name>
    <dbReference type="NCBI Taxonomy" id="3075603"/>
    <lineage>
        <taxon>Bacteria</taxon>
        <taxon>Pseudomonadati</taxon>
        <taxon>Pseudomonadota</taxon>
        <taxon>Gammaproteobacteria</taxon>
        <taxon>Salinisphaerales</taxon>
        <taxon>Salinisphaeraceae</taxon>
        <taxon>Spectribacter</taxon>
    </lineage>
</organism>
<dbReference type="EMBL" id="JAVRHY010000001">
    <property type="protein sequence ID" value="MDT0616987.1"/>
    <property type="molecule type" value="Genomic_DNA"/>
</dbReference>
<dbReference type="PANTHER" id="PTHR12992">
    <property type="entry name" value="NUDIX HYDROLASE"/>
    <property type="match status" value="1"/>
</dbReference>
<keyword evidence="3" id="KW-0479">Metal-binding</keyword>
<dbReference type="InterPro" id="IPR000086">
    <property type="entry name" value="NUDIX_hydrolase_dom"/>
</dbReference>
<comment type="caution">
    <text evidence="8">The sequence shown here is derived from an EMBL/GenBank/DDBJ whole genome shotgun (WGS) entry which is preliminary data.</text>
</comment>
<comment type="cofactor">
    <cofactor evidence="1">
        <name>Mn(2+)</name>
        <dbReference type="ChEBI" id="CHEBI:29035"/>
    </cofactor>
</comment>
<dbReference type="PROSITE" id="PS51462">
    <property type="entry name" value="NUDIX"/>
    <property type="match status" value="1"/>
</dbReference>
<evidence type="ECO:0000259" key="7">
    <source>
        <dbReference type="PROSITE" id="PS51462"/>
    </source>
</evidence>
<accession>A0ABU3B3F5</accession>
<dbReference type="Proteomes" id="UP001259982">
    <property type="component" value="Unassembled WGS sequence"/>
</dbReference>
<protein>
    <submittedName>
        <fullName evidence="8">CoA pyrophosphatase</fullName>
    </submittedName>
</protein>
<sequence>MAGLRPAAVLVPVVERAEGPRVILTQRTDELRHHPGQISLPGGRAEAGDADAVATALRETREEIDICGTQVDVIGFLDDYPTTTGFRVTPVVGCLPEDCRYQADGREVAEIFEVPLARLLDVGSYDRRWFDRDGLRLPYYALTHEHRFIWGVTAGILHHMAQRLSAPG</sequence>
<dbReference type="Pfam" id="PF00293">
    <property type="entry name" value="NUDIX"/>
    <property type="match status" value="1"/>
</dbReference>
<dbReference type="PANTHER" id="PTHR12992:SF11">
    <property type="entry name" value="MITOCHONDRIAL COENZYME A DIPHOSPHATASE NUDT8"/>
    <property type="match status" value="1"/>
</dbReference>
<evidence type="ECO:0000256" key="3">
    <source>
        <dbReference type="ARBA" id="ARBA00022723"/>
    </source>
</evidence>
<dbReference type="CDD" id="cd03426">
    <property type="entry name" value="NUDIX_CoAse_Nudt7"/>
    <property type="match status" value="1"/>
</dbReference>
<evidence type="ECO:0000313" key="9">
    <source>
        <dbReference type="Proteomes" id="UP001259982"/>
    </source>
</evidence>
<evidence type="ECO:0000256" key="6">
    <source>
        <dbReference type="ARBA" id="ARBA00023211"/>
    </source>
</evidence>
<proteinExistence type="predicted"/>
<comment type="cofactor">
    <cofactor evidence="2">
        <name>Mg(2+)</name>
        <dbReference type="ChEBI" id="CHEBI:18420"/>
    </cofactor>
</comment>
<dbReference type="RefSeq" id="WP_311656536.1">
    <property type="nucleotide sequence ID" value="NZ_JAVRHY010000001.1"/>
</dbReference>
<dbReference type="Gene3D" id="3.90.79.10">
    <property type="entry name" value="Nucleoside Triphosphate Pyrophosphohydrolase"/>
    <property type="match status" value="1"/>
</dbReference>
<keyword evidence="5" id="KW-0460">Magnesium</keyword>
<dbReference type="SUPFAM" id="SSF55811">
    <property type="entry name" value="Nudix"/>
    <property type="match status" value="1"/>
</dbReference>